<dbReference type="CDD" id="cd04051">
    <property type="entry name" value="C2_SRC2_like"/>
    <property type="match status" value="1"/>
</dbReference>
<dbReference type="InterPro" id="IPR000008">
    <property type="entry name" value="C2_dom"/>
</dbReference>
<accession>A0ABM0ZAB0</accession>
<evidence type="ECO:0000313" key="3">
    <source>
        <dbReference type="RefSeq" id="XP_010512672.1"/>
    </source>
</evidence>
<dbReference type="SUPFAM" id="SSF49562">
    <property type="entry name" value="C2 domain (Calcium/lipid-binding domain, CaLB)"/>
    <property type="match status" value="1"/>
</dbReference>
<dbReference type="InterPro" id="IPR035892">
    <property type="entry name" value="C2_domain_sf"/>
</dbReference>
<feature type="domain" description="C2" evidence="1">
    <location>
        <begin position="1"/>
        <end position="114"/>
    </location>
</feature>
<dbReference type="GeneID" id="104788609"/>
<evidence type="ECO:0000313" key="2">
    <source>
        <dbReference type="Proteomes" id="UP000694864"/>
    </source>
</evidence>
<name>A0ABM0ZAB0_CAMSA</name>
<reference evidence="3" key="2">
    <citation type="submission" date="2025-08" db="UniProtKB">
        <authorList>
            <consortium name="RefSeq"/>
        </authorList>
    </citation>
    <scope>IDENTIFICATION</scope>
    <source>
        <tissue evidence="3">Leaf</tissue>
    </source>
</reference>
<reference evidence="2" key="1">
    <citation type="journal article" date="2014" name="Nat. Commun.">
        <title>The emerging biofuel crop Camelina sativa retains a highly undifferentiated hexaploid genome structure.</title>
        <authorList>
            <person name="Kagale S."/>
            <person name="Koh C."/>
            <person name="Nixon J."/>
            <person name="Bollina V."/>
            <person name="Clarke W.E."/>
            <person name="Tuteja R."/>
            <person name="Spillane C."/>
            <person name="Robinson S.J."/>
            <person name="Links M.G."/>
            <person name="Clarke C."/>
            <person name="Higgins E.E."/>
            <person name="Huebert T."/>
            <person name="Sharpe A.G."/>
            <person name="Parkin I.A."/>
        </authorList>
    </citation>
    <scope>NUCLEOTIDE SEQUENCE [LARGE SCALE GENOMIC DNA]</scope>
    <source>
        <strain evidence="2">cv. DH55</strain>
    </source>
</reference>
<keyword evidence="2" id="KW-1185">Reference proteome</keyword>
<sequence>METKSLEIKVMSTKGLKKVSKMDVFVAVKLSGDPNCSDHREQRTQVARNSGTSPKWSNDDFMKFPIDQTLAEANRLVITFKIKREQRGSGEKDIGEVHVPVKELLDHLGNDKTGQRYVTYQIGKSKGDISFTYLFTDQVAITSGGGFSRYLAPEPVRPAAATHQPVLNRPVLSQLLPSVGSFSSYDHVPCHSQSQPPFYFSPQAQPEILPPSFFPGLYQPHGYQMSYTPESPPTMYTSIFPGLSCPPQTQPGLYPPTSPYRY</sequence>
<dbReference type="PANTHER" id="PTHR32246:SF80">
    <property type="entry name" value="C2 DOMAIN-CONTAINING PROTEIN"/>
    <property type="match status" value="1"/>
</dbReference>
<dbReference type="Proteomes" id="UP000694864">
    <property type="component" value="Chromosome 5"/>
</dbReference>
<dbReference type="PANTHER" id="PTHR32246">
    <property type="entry name" value="INGRESSION PROTEIN FIC1"/>
    <property type="match status" value="1"/>
</dbReference>
<dbReference type="Gene3D" id="2.60.40.150">
    <property type="entry name" value="C2 domain"/>
    <property type="match status" value="1"/>
</dbReference>
<protein>
    <submittedName>
        <fullName evidence="3">Protein SRC2 homolog</fullName>
    </submittedName>
</protein>
<dbReference type="SMART" id="SM00239">
    <property type="entry name" value="C2"/>
    <property type="match status" value="1"/>
</dbReference>
<organism evidence="2 3">
    <name type="scientific">Camelina sativa</name>
    <name type="common">False flax</name>
    <name type="synonym">Myagrum sativum</name>
    <dbReference type="NCBI Taxonomy" id="90675"/>
    <lineage>
        <taxon>Eukaryota</taxon>
        <taxon>Viridiplantae</taxon>
        <taxon>Streptophyta</taxon>
        <taxon>Embryophyta</taxon>
        <taxon>Tracheophyta</taxon>
        <taxon>Spermatophyta</taxon>
        <taxon>Magnoliopsida</taxon>
        <taxon>eudicotyledons</taxon>
        <taxon>Gunneridae</taxon>
        <taxon>Pentapetalae</taxon>
        <taxon>rosids</taxon>
        <taxon>malvids</taxon>
        <taxon>Brassicales</taxon>
        <taxon>Brassicaceae</taxon>
        <taxon>Camelineae</taxon>
        <taxon>Camelina</taxon>
    </lineage>
</organism>
<dbReference type="Pfam" id="PF00168">
    <property type="entry name" value="C2"/>
    <property type="match status" value="1"/>
</dbReference>
<dbReference type="InterPro" id="IPR044750">
    <property type="entry name" value="C2_SRC2/BAP"/>
</dbReference>
<evidence type="ECO:0000259" key="1">
    <source>
        <dbReference type="PROSITE" id="PS50004"/>
    </source>
</evidence>
<dbReference type="RefSeq" id="XP_010512672.1">
    <property type="nucleotide sequence ID" value="XM_010514370.2"/>
</dbReference>
<proteinExistence type="predicted"/>
<dbReference type="PROSITE" id="PS50004">
    <property type="entry name" value="C2"/>
    <property type="match status" value="1"/>
</dbReference>
<gene>
    <name evidence="3" type="primary">LOC104788609</name>
</gene>